<evidence type="ECO:0000256" key="4">
    <source>
        <dbReference type="ARBA" id="ARBA00022989"/>
    </source>
</evidence>
<gene>
    <name evidence="8 9" type="primary">LOC117649087</name>
</gene>
<dbReference type="InterPro" id="IPR037185">
    <property type="entry name" value="EmrE-like"/>
</dbReference>
<feature type="transmembrane region" description="Helical" evidence="6">
    <location>
        <begin position="257"/>
        <end position="277"/>
    </location>
</feature>
<keyword evidence="4 6" id="KW-1133">Transmembrane helix</keyword>
<dbReference type="RefSeq" id="XP_034247415.1">
    <property type="nucleotide sequence ID" value="XM_034391524.1"/>
</dbReference>
<name>A0A6P8ZDD3_THRPL</name>
<dbReference type="Pfam" id="PF05653">
    <property type="entry name" value="Mg_trans_NIPA"/>
    <property type="match status" value="1"/>
</dbReference>
<evidence type="ECO:0000256" key="1">
    <source>
        <dbReference type="ARBA" id="ARBA00004141"/>
    </source>
</evidence>
<evidence type="ECO:0000313" key="7">
    <source>
        <dbReference type="Proteomes" id="UP000515158"/>
    </source>
</evidence>
<dbReference type="Proteomes" id="UP000515158">
    <property type="component" value="Unplaced"/>
</dbReference>
<dbReference type="SUPFAM" id="SSF103481">
    <property type="entry name" value="Multidrug resistance efflux transporter EmrE"/>
    <property type="match status" value="1"/>
</dbReference>
<evidence type="ECO:0000256" key="6">
    <source>
        <dbReference type="SAM" id="Phobius"/>
    </source>
</evidence>
<sequence>MVASTVTPPPNQNDITFFYIGLGLALGSTLFIGSSFIIKKKALLRINKVGGVRASAGGFGYLRDWMWWAGLLTMGIGEASNFIAYAFAPAALVTPLGALSVLVSAVLASRFLNEKLNLLGKLGCCLCILGSTVIVIHAPHEEEVESLSMLIEKLQEPGFLVYEILIIILAVVLACYVGPNYGHRYVVVYVLLCSSVGSVTVLGCKGLGLAVKEAIAAEGDNALAGGMTLTLLVIVVACIVVQMNYLNRALDLFNTGIVTPVYYVLFTTFVVIASALLFREWENMSAVDFLGSGCGFLIVIVSIVLLNTFKDVEVSVADVKGSESSNGESSSVGGDEGAKWIRMMRPKRELLSSGTHSFHAVPVEEEDPIGQISRQNIFKKSSYGSPGFTHTI</sequence>
<evidence type="ECO:0000256" key="2">
    <source>
        <dbReference type="ARBA" id="ARBA00007230"/>
    </source>
</evidence>
<feature type="transmembrane region" description="Helical" evidence="6">
    <location>
        <begin position="17"/>
        <end position="38"/>
    </location>
</feature>
<dbReference type="PANTHER" id="PTHR12570">
    <property type="match status" value="1"/>
</dbReference>
<dbReference type="RefSeq" id="XP_034247407.1">
    <property type="nucleotide sequence ID" value="XM_034391516.1"/>
</dbReference>
<evidence type="ECO:0000256" key="5">
    <source>
        <dbReference type="ARBA" id="ARBA00023136"/>
    </source>
</evidence>
<dbReference type="GO" id="GO:0016020">
    <property type="term" value="C:membrane"/>
    <property type="evidence" value="ECO:0007669"/>
    <property type="project" value="UniProtKB-SubCell"/>
</dbReference>
<dbReference type="GeneID" id="117649087"/>
<keyword evidence="7" id="KW-1185">Reference proteome</keyword>
<feature type="transmembrane region" description="Helical" evidence="6">
    <location>
        <begin position="289"/>
        <end position="309"/>
    </location>
</feature>
<feature type="transmembrane region" description="Helical" evidence="6">
    <location>
        <begin position="159"/>
        <end position="179"/>
    </location>
</feature>
<dbReference type="GO" id="GO:0015095">
    <property type="term" value="F:magnesium ion transmembrane transporter activity"/>
    <property type="evidence" value="ECO:0007669"/>
    <property type="project" value="InterPro"/>
</dbReference>
<dbReference type="OrthoDB" id="6428174at2759"/>
<dbReference type="KEGG" id="tpal:117649087"/>
<feature type="transmembrane region" description="Helical" evidence="6">
    <location>
        <begin position="223"/>
        <end position="245"/>
    </location>
</feature>
<dbReference type="CTD" id="34681"/>
<evidence type="ECO:0000313" key="8">
    <source>
        <dbReference type="RefSeq" id="XP_034247407.1"/>
    </source>
</evidence>
<feature type="transmembrane region" description="Helical" evidence="6">
    <location>
        <begin position="186"/>
        <end position="211"/>
    </location>
</feature>
<keyword evidence="5 6" id="KW-0472">Membrane</keyword>
<accession>A0A6P8ZDD3</accession>
<keyword evidence="3 6" id="KW-0812">Transmembrane</keyword>
<feature type="transmembrane region" description="Helical" evidence="6">
    <location>
        <begin position="119"/>
        <end position="139"/>
    </location>
</feature>
<organism evidence="8">
    <name type="scientific">Thrips palmi</name>
    <name type="common">Melon thrips</name>
    <dbReference type="NCBI Taxonomy" id="161013"/>
    <lineage>
        <taxon>Eukaryota</taxon>
        <taxon>Metazoa</taxon>
        <taxon>Ecdysozoa</taxon>
        <taxon>Arthropoda</taxon>
        <taxon>Hexapoda</taxon>
        <taxon>Insecta</taxon>
        <taxon>Pterygota</taxon>
        <taxon>Neoptera</taxon>
        <taxon>Paraneoptera</taxon>
        <taxon>Thysanoptera</taxon>
        <taxon>Terebrantia</taxon>
        <taxon>Thripoidea</taxon>
        <taxon>Thripidae</taxon>
        <taxon>Thrips</taxon>
    </lineage>
</organism>
<comment type="similarity">
    <text evidence="2">Belongs to the NIPA family.</text>
</comment>
<dbReference type="AlphaFoldDB" id="A0A6P8ZDD3"/>
<protein>
    <submittedName>
        <fullName evidence="8 9">Magnesium transporter NIPA2 isoform X1</fullName>
    </submittedName>
</protein>
<evidence type="ECO:0000313" key="9">
    <source>
        <dbReference type="RefSeq" id="XP_034247415.1"/>
    </source>
</evidence>
<feature type="transmembrane region" description="Helical" evidence="6">
    <location>
        <begin position="82"/>
        <end position="107"/>
    </location>
</feature>
<evidence type="ECO:0000256" key="3">
    <source>
        <dbReference type="ARBA" id="ARBA00022692"/>
    </source>
</evidence>
<reference evidence="8 9" key="1">
    <citation type="submission" date="2025-04" db="UniProtKB">
        <authorList>
            <consortium name="RefSeq"/>
        </authorList>
    </citation>
    <scope>IDENTIFICATION</scope>
    <source>
        <tissue evidence="8 9">Total insect</tissue>
    </source>
</reference>
<proteinExistence type="inferred from homology"/>
<dbReference type="InterPro" id="IPR008521">
    <property type="entry name" value="Mg_trans_NIPA"/>
</dbReference>
<comment type="subcellular location">
    <subcellularLocation>
        <location evidence="1">Membrane</location>
        <topology evidence="1">Multi-pass membrane protein</topology>
    </subcellularLocation>
</comment>
<dbReference type="PANTHER" id="PTHR12570:SF92">
    <property type="entry name" value="SPICHTHYIN, ISOFORM B"/>
    <property type="match status" value="1"/>
</dbReference>